<dbReference type="EMBL" id="CP059660">
    <property type="protein sequence ID" value="QRW17521.1"/>
    <property type="molecule type" value="Genomic_DNA"/>
</dbReference>
<accession>A0A8H8NPE0</accession>
<dbReference type="KEGG" id="rsx:RhiXN_02443"/>
<reference evidence="1" key="1">
    <citation type="submission" date="2020-05" db="EMBL/GenBank/DDBJ databases">
        <title>Evolutionary and genomic comparisons of hybrid uninucleate and nonhybrid Rhizoctonia fungi.</title>
        <authorList>
            <person name="Li C."/>
            <person name="Chen X."/>
        </authorList>
    </citation>
    <scope>NUCLEOTIDE SEQUENCE</scope>
    <source>
        <strain evidence="1">AG-1 IA</strain>
    </source>
</reference>
<organism evidence="1 2">
    <name type="scientific">Rhizoctonia solani</name>
    <dbReference type="NCBI Taxonomy" id="456999"/>
    <lineage>
        <taxon>Eukaryota</taxon>
        <taxon>Fungi</taxon>
        <taxon>Dikarya</taxon>
        <taxon>Basidiomycota</taxon>
        <taxon>Agaricomycotina</taxon>
        <taxon>Agaricomycetes</taxon>
        <taxon>Cantharellales</taxon>
        <taxon>Ceratobasidiaceae</taxon>
        <taxon>Rhizoctonia</taxon>
    </lineage>
</organism>
<protein>
    <submittedName>
        <fullName evidence="1">Helicase swr-1</fullName>
    </submittedName>
</protein>
<name>A0A8H8NPE0_9AGAM</name>
<dbReference type="AlphaFoldDB" id="A0A8H8NPE0"/>
<keyword evidence="1" id="KW-0347">Helicase</keyword>
<keyword evidence="1" id="KW-0067">ATP-binding</keyword>
<dbReference type="RefSeq" id="XP_043177758.1">
    <property type="nucleotide sequence ID" value="XM_043322262.1"/>
</dbReference>
<keyword evidence="1" id="KW-0547">Nucleotide-binding</keyword>
<dbReference type="Proteomes" id="UP000650533">
    <property type="component" value="Chromosome 3"/>
</dbReference>
<evidence type="ECO:0000313" key="2">
    <source>
        <dbReference type="Proteomes" id="UP000650533"/>
    </source>
</evidence>
<dbReference type="GeneID" id="67024725"/>
<proteinExistence type="predicted"/>
<sequence>MHYAAAICKLGALDDYNTKSPEHLHIDFAKQAYQATNRNVFISQMVTYLKQRKRAFKFDIYLRWAISEYGERNLLKNEALEAKRIPGWHIAKKSLFKPFQIDCIKLVFAIEWFEWALNKFTKNEHGRAFLHNLQDMIMVFPKATQYLKDDLTLGDGFTNVVHHCKVGTH</sequence>
<gene>
    <name evidence="1" type="ORF">RhiXN_02443</name>
</gene>
<evidence type="ECO:0000313" key="1">
    <source>
        <dbReference type="EMBL" id="QRW17521.1"/>
    </source>
</evidence>
<keyword evidence="1" id="KW-0378">Hydrolase</keyword>
<dbReference type="GO" id="GO:0004386">
    <property type="term" value="F:helicase activity"/>
    <property type="evidence" value="ECO:0007669"/>
    <property type="project" value="UniProtKB-KW"/>
</dbReference>